<dbReference type="InterPro" id="IPR000014">
    <property type="entry name" value="PAS"/>
</dbReference>
<sequence length="1103" mass="123265">MIDMTWNDETQILERFADIREPDPSCRNLSRIDVQARIGAGLLDALPEHSRLAVWVIDLAARQLCLGTGARQLLGLPAAHRISLADWVNVYRPDARSRIVAAFRTAIECGEGFDVSGRLHAPVGRVESIRILALPVTEQAATSALVGIVHCDTDHVLAGAALESTRRILENAERLANLGAWDWDLAAGRLSVSEHWMRIHGTVNPTPTVDELVASCAYQEDIPKISRAMERVLAGLGDYEIEHRIVRADGGVRWVLARGELQRDAAGLPTRVRGVAWDVTERKALDQHLRDNEERLRLTLEATNDGLWDWDVPSGRMTVNGRYFRMLGYPPDAFEPGYAAWLKRIHPDDLKHTRERVLAEIAKDDAFAFQYRMRTRSGAWLWILTRGKVVERDPDGNPCRVVGTHTDVDHHKRAVIALREGERNYREIFNATDDGVAIQDPVTARFLDANDAFVALYGYRTRSEFLDRQFDELIPNEPPFDVAVALEYLSKAYAGTPQRFEWLAMKLGGEHFWVEVSLRRTSIGGTPRILAVVRDITQRRERERQLRLAAQILESTAEGVMLTDADLRIRSVNRAFTEITGYTSEEALGRTPALLHSGRHGADFYDALSTRLKETGHWRGEIWNRRKSGAIYPELLTITAIRETGGAVSHYVGVFSDISDMKKVEEDLDYLAHHDPLTHLSNRNLFRSRLEHGLQRARRDRRQLAILFLDLQRFKQINDSLGHQVGDAVLIGVANSLSAQVRASDTIARLGGDEFVIIMEDLADPQDAAAGARKLLGTFTKPLSVDAHAIYVTACIGIAVFPRDGDDGDGLLRHADMALNQAELQGVNQYAFYTDDMDRRMIERQTLETALRSALDRREISVAYQVQVTLADEALCGIEALLRWESPELGSVSPERFIPLAEEIGLIGELGELAFRLACNQLSEWDRVGFRVPRMSVNLSIHELEQGGLVERIGRVLDRTGIDPSRIELEVTESVLMSQTGDALAALNALRDMGLRLAIDDFGTGYSSLAYLKRLPVQRLKIDRSFVKDLGRDLNDESIVRAIIGLGRSFGIAVLAEGVETRKQAAFLGREGCQEAQGYLFDRPMGAAALAKRWSTPGGLRSR</sequence>
<dbReference type="OrthoDB" id="8553030at2"/>
<dbReference type="PROSITE" id="PS50112">
    <property type="entry name" value="PAS"/>
    <property type="match status" value="2"/>
</dbReference>
<dbReference type="PANTHER" id="PTHR44757">
    <property type="entry name" value="DIGUANYLATE CYCLASE DGCP"/>
    <property type="match status" value="1"/>
</dbReference>
<dbReference type="InterPro" id="IPR035965">
    <property type="entry name" value="PAS-like_dom_sf"/>
</dbReference>
<evidence type="ECO:0000256" key="3">
    <source>
        <dbReference type="ARBA" id="ARBA00022519"/>
    </source>
</evidence>
<proteinExistence type="predicted"/>
<dbReference type="InterPro" id="IPR000700">
    <property type="entry name" value="PAS-assoc_C"/>
</dbReference>
<dbReference type="InterPro" id="IPR001633">
    <property type="entry name" value="EAL_dom"/>
</dbReference>
<dbReference type="PROSITE" id="PS50887">
    <property type="entry name" value="GGDEF"/>
    <property type="match status" value="1"/>
</dbReference>
<dbReference type="Pfam" id="PF13426">
    <property type="entry name" value="PAS_9"/>
    <property type="match status" value="1"/>
</dbReference>
<organism evidence="14 15">
    <name type="scientific">Thiocapsa rosea</name>
    <dbReference type="NCBI Taxonomy" id="69360"/>
    <lineage>
        <taxon>Bacteria</taxon>
        <taxon>Pseudomonadati</taxon>
        <taxon>Pseudomonadota</taxon>
        <taxon>Gammaproteobacteria</taxon>
        <taxon>Chromatiales</taxon>
        <taxon>Chromatiaceae</taxon>
        <taxon>Thiocapsa</taxon>
    </lineage>
</organism>
<feature type="domain" description="PAC" evidence="11">
    <location>
        <begin position="498"/>
        <end position="548"/>
    </location>
</feature>
<evidence type="ECO:0000259" key="13">
    <source>
        <dbReference type="PROSITE" id="PS50887"/>
    </source>
</evidence>
<dbReference type="CDD" id="cd00130">
    <property type="entry name" value="PAS"/>
    <property type="match status" value="4"/>
</dbReference>
<evidence type="ECO:0000256" key="5">
    <source>
        <dbReference type="ARBA" id="ARBA00022692"/>
    </source>
</evidence>
<dbReference type="AlphaFoldDB" id="A0A495VEX9"/>
<dbReference type="InterPro" id="IPR000160">
    <property type="entry name" value="GGDEF_dom"/>
</dbReference>
<feature type="domain" description="PAC" evidence="11">
    <location>
        <begin position="367"/>
        <end position="420"/>
    </location>
</feature>
<protein>
    <submittedName>
        <fullName evidence="14">PAS domain S-box-containing protein/diguanylate cyclase (GGDEF)-like protein</fullName>
    </submittedName>
</protein>
<dbReference type="Gene3D" id="3.30.70.270">
    <property type="match status" value="1"/>
</dbReference>
<dbReference type="Pfam" id="PF00990">
    <property type="entry name" value="GGDEF"/>
    <property type="match status" value="1"/>
</dbReference>
<dbReference type="NCBIfam" id="TIGR00254">
    <property type="entry name" value="GGDEF"/>
    <property type="match status" value="1"/>
</dbReference>
<keyword evidence="7" id="KW-0547">Nucleotide-binding</keyword>
<evidence type="ECO:0000256" key="8">
    <source>
        <dbReference type="ARBA" id="ARBA00022989"/>
    </source>
</evidence>
<dbReference type="SMART" id="SM00086">
    <property type="entry name" value="PAC"/>
    <property type="match status" value="4"/>
</dbReference>
<dbReference type="RefSeq" id="WP_120799041.1">
    <property type="nucleotide sequence ID" value="NZ_RBXL01000001.1"/>
</dbReference>
<feature type="domain" description="PAC" evidence="11">
    <location>
        <begin position="618"/>
        <end position="670"/>
    </location>
</feature>
<comment type="subcellular location">
    <subcellularLocation>
        <location evidence="1">Cell inner membrane</location>
        <topology evidence="1">Multi-pass membrane protein</topology>
    </subcellularLocation>
</comment>
<evidence type="ECO:0000259" key="10">
    <source>
        <dbReference type="PROSITE" id="PS50112"/>
    </source>
</evidence>
<dbReference type="Proteomes" id="UP000274556">
    <property type="component" value="Unassembled WGS sequence"/>
</dbReference>
<dbReference type="SMART" id="SM00267">
    <property type="entry name" value="GGDEF"/>
    <property type="match status" value="1"/>
</dbReference>
<dbReference type="Gene3D" id="3.20.20.450">
    <property type="entry name" value="EAL domain"/>
    <property type="match status" value="1"/>
</dbReference>
<dbReference type="InterPro" id="IPR029787">
    <property type="entry name" value="Nucleotide_cyclase"/>
</dbReference>
<evidence type="ECO:0000313" key="14">
    <source>
        <dbReference type="EMBL" id="RKT47005.1"/>
    </source>
</evidence>
<dbReference type="Pfam" id="PF00989">
    <property type="entry name" value="PAS"/>
    <property type="match status" value="1"/>
</dbReference>
<dbReference type="GO" id="GO:0000166">
    <property type="term" value="F:nucleotide binding"/>
    <property type="evidence" value="ECO:0007669"/>
    <property type="project" value="UniProtKB-KW"/>
</dbReference>
<evidence type="ECO:0000256" key="6">
    <source>
        <dbReference type="ARBA" id="ARBA00022737"/>
    </source>
</evidence>
<dbReference type="InterPro" id="IPR043128">
    <property type="entry name" value="Rev_trsase/Diguanyl_cyclase"/>
</dbReference>
<dbReference type="Gene3D" id="2.10.70.100">
    <property type="match status" value="1"/>
</dbReference>
<dbReference type="InterPro" id="IPR013767">
    <property type="entry name" value="PAS_fold"/>
</dbReference>
<evidence type="ECO:0000256" key="9">
    <source>
        <dbReference type="ARBA" id="ARBA00023136"/>
    </source>
</evidence>
<dbReference type="SMART" id="SM00091">
    <property type="entry name" value="PAS"/>
    <property type="match status" value="4"/>
</dbReference>
<keyword evidence="4" id="KW-0808">Transferase</keyword>
<dbReference type="InterPro" id="IPR052155">
    <property type="entry name" value="Biofilm_reg_signaling"/>
</dbReference>
<dbReference type="CDD" id="cd01949">
    <property type="entry name" value="GGDEF"/>
    <property type="match status" value="1"/>
</dbReference>
<dbReference type="Gene3D" id="3.30.450.20">
    <property type="entry name" value="PAS domain"/>
    <property type="match status" value="5"/>
</dbReference>
<dbReference type="Pfam" id="PF00563">
    <property type="entry name" value="EAL"/>
    <property type="match status" value="1"/>
</dbReference>
<dbReference type="InterPro" id="IPR035919">
    <property type="entry name" value="EAL_sf"/>
</dbReference>
<evidence type="ECO:0000256" key="4">
    <source>
        <dbReference type="ARBA" id="ARBA00022679"/>
    </source>
</evidence>
<dbReference type="InterPro" id="IPR013655">
    <property type="entry name" value="PAS_fold_3"/>
</dbReference>
<keyword evidence="6" id="KW-0677">Repeat</keyword>
<feature type="domain" description="PAC" evidence="11">
    <location>
        <begin position="239"/>
        <end position="291"/>
    </location>
</feature>
<dbReference type="SMART" id="SM00052">
    <property type="entry name" value="EAL"/>
    <property type="match status" value="1"/>
</dbReference>
<dbReference type="PANTHER" id="PTHR44757:SF2">
    <property type="entry name" value="BIOFILM ARCHITECTURE MAINTENANCE PROTEIN MBAA"/>
    <property type="match status" value="1"/>
</dbReference>
<keyword evidence="9" id="KW-0472">Membrane</keyword>
<reference evidence="14 15" key="1">
    <citation type="submission" date="2018-10" db="EMBL/GenBank/DDBJ databases">
        <title>Genomic Encyclopedia of Archaeal and Bacterial Type Strains, Phase II (KMG-II): from individual species to whole genera.</title>
        <authorList>
            <person name="Goeker M."/>
        </authorList>
    </citation>
    <scope>NUCLEOTIDE SEQUENCE [LARGE SCALE GENOMIC DNA]</scope>
    <source>
        <strain evidence="14 15">DSM 235</strain>
    </source>
</reference>
<evidence type="ECO:0000256" key="7">
    <source>
        <dbReference type="ARBA" id="ARBA00022741"/>
    </source>
</evidence>
<feature type="domain" description="PAS" evidence="10">
    <location>
        <begin position="292"/>
        <end position="365"/>
    </location>
</feature>
<feature type="domain" description="EAL" evidence="12">
    <location>
        <begin position="844"/>
        <end position="1098"/>
    </location>
</feature>
<dbReference type="Pfam" id="PF08447">
    <property type="entry name" value="PAS_3"/>
    <property type="match status" value="2"/>
</dbReference>
<evidence type="ECO:0000259" key="11">
    <source>
        <dbReference type="PROSITE" id="PS50113"/>
    </source>
</evidence>
<dbReference type="CDD" id="cd01948">
    <property type="entry name" value="EAL"/>
    <property type="match status" value="1"/>
</dbReference>
<dbReference type="NCBIfam" id="TIGR00229">
    <property type="entry name" value="sensory_box"/>
    <property type="match status" value="4"/>
</dbReference>
<dbReference type="SUPFAM" id="SSF55785">
    <property type="entry name" value="PYP-like sensor domain (PAS domain)"/>
    <property type="match status" value="5"/>
</dbReference>
<feature type="domain" description="GGDEF" evidence="13">
    <location>
        <begin position="702"/>
        <end position="835"/>
    </location>
</feature>
<feature type="domain" description="PAS" evidence="10">
    <location>
        <begin position="545"/>
        <end position="591"/>
    </location>
</feature>
<dbReference type="PROSITE" id="PS50883">
    <property type="entry name" value="EAL"/>
    <property type="match status" value="1"/>
</dbReference>
<dbReference type="EMBL" id="RBXL01000001">
    <property type="protein sequence ID" value="RKT47005.1"/>
    <property type="molecule type" value="Genomic_DNA"/>
</dbReference>
<comment type="caution">
    <text evidence="14">The sequence shown here is derived from an EMBL/GenBank/DDBJ whole genome shotgun (WGS) entry which is preliminary data.</text>
</comment>
<keyword evidence="15" id="KW-1185">Reference proteome</keyword>
<dbReference type="SUPFAM" id="SSF55073">
    <property type="entry name" value="Nucleotide cyclase"/>
    <property type="match status" value="1"/>
</dbReference>
<accession>A0A495VEX9</accession>
<keyword evidence="8" id="KW-1133">Transmembrane helix</keyword>
<keyword evidence="2" id="KW-1003">Cell membrane</keyword>
<dbReference type="FunFam" id="2.10.70.100:FF:000001">
    <property type="entry name" value="Sensory transduction histidine kinase"/>
    <property type="match status" value="1"/>
</dbReference>
<dbReference type="InterPro" id="IPR001610">
    <property type="entry name" value="PAC"/>
</dbReference>
<dbReference type="GO" id="GO:0016740">
    <property type="term" value="F:transferase activity"/>
    <property type="evidence" value="ECO:0007669"/>
    <property type="project" value="UniProtKB-KW"/>
</dbReference>
<dbReference type="PROSITE" id="PS50113">
    <property type="entry name" value="PAC"/>
    <property type="match status" value="4"/>
</dbReference>
<dbReference type="GO" id="GO:0006355">
    <property type="term" value="P:regulation of DNA-templated transcription"/>
    <property type="evidence" value="ECO:0007669"/>
    <property type="project" value="InterPro"/>
</dbReference>
<evidence type="ECO:0000313" key="15">
    <source>
        <dbReference type="Proteomes" id="UP000274556"/>
    </source>
</evidence>
<evidence type="ECO:0000259" key="12">
    <source>
        <dbReference type="PROSITE" id="PS50883"/>
    </source>
</evidence>
<name>A0A495VEX9_9GAMM</name>
<evidence type="ECO:0000256" key="1">
    <source>
        <dbReference type="ARBA" id="ARBA00004429"/>
    </source>
</evidence>
<gene>
    <name evidence="14" type="ORF">BDD21_4553</name>
</gene>
<dbReference type="SUPFAM" id="SSF141868">
    <property type="entry name" value="EAL domain-like"/>
    <property type="match status" value="1"/>
</dbReference>
<keyword evidence="5" id="KW-0812">Transmembrane</keyword>
<keyword evidence="3" id="KW-0997">Cell inner membrane</keyword>
<evidence type="ECO:0000256" key="2">
    <source>
        <dbReference type="ARBA" id="ARBA00022475"/>
    </source>
</evidence>
<dbReference type="GO" id="GO:0005886">
    <property type="term" value="C:plasma membrane"/>
    <property type="evidence" value="ECO:0007669"/>
    <property type="project" value="UniProtKB-SubCell"/>
</dbReference>